<keyword evidence="3" id="KW-0285">Flavoprotein</keyword>
<keyword evidence="11" id="KW-1185">Reference proteome</keyword>
<feature type="region of interest" description="Disordered" evidence="7">
    <location>
        <begin position="186"/>
        <end position="205"/>
    </location>
</feature>
<evidence type="ECO:0000313" key="9">
    <source>
        <dbReference type="EMBL" id="CTR06380.1"/>
    </source>
</evidence>
<protein>
    <submittedName>
        <fullName evidence="9">BY PROTMAP: gi|647402285|emb|CDR48567.1| RHTO0S18e02960g1_1 [Rhodosporidium toruloides]</fullName>
    </submittedName>
    <submittedName>
        <fullName evidence="10">GMC oxidoreductase</fullName>
    </submittedName>
</protein>
<comment type="similarity">
    <text evidence="2">Belongs to the GMC oxidoreductase family.</text>
</comment>
<dbReference type="OMA" id="NAMMYHH"/>
<dbReference type="PROSITE" id="PS00624">
    <property type="entry name" value="GMC_OXRED_2"/>
    <property type="match status" value="1"/>
</dbReference>
<dbReference type="STRING" id="5286.A0A0K3CCW3"/>
<dbReference type="GO" id="GO:0050660">
    <property type="term" value="F:flavin adenine dinucleotide binding"/>
    <property type="evidence" value="ECO:0007669"/>
    <property type="project" value="InterPro"/>
</dbReference>
<dbReference type="PANTHER" id="PTHR11552:SF147">
    <property type="entry name" value="CHOLINE DEHYDROGENASE, MITOCHONDRIAL"/>
    <property type="match status" value="1"/>
</dbReference>
<dbReference type="GO" id="GO:0016614">
    <property type="term" value="F:oxidoreductase activity, acting on CH-OH group of donors"/>
    <property type="evidence" value="ECO:0007669"/>
    <property type="project" value="InterPro"/>
</dbReference>
<gene>
    <name evidence="9" type="primary">FGENESH: predicted gene_4.17</name>
    <name evidence="10" type="ORF">AAT19DRAFT_13524</name>
    <name evidence="9" type="ORF">BN2166_0022410</name>
</gene>
<dbReference type="EMBL" id="CWKI01000004">
    <property type="protein sequence ID" value="CTR06380.1"/>
    <property type="molecule type" value="Genomic_DNA"/>
</dbReference>
<evidence type="ECO:0000256" key="4">
    <source>
        <dbReference type="ARBA" id="ARBA00022827"/>
    </source>
</evidence>
<dbReference type="EMBL" id="LCTV02000004">
    <property type="protein sequence ID" value="PRQ75467.1"/>
    <property type="molecule type" value="Genomic_DNA"/>
</dbReference>
<dbReference type="InterPro" id="IPR000172">
    <property type="entry name" value="GMC_OxRdtase_N"/>
</dbReference>
<proteinExistence type="inferred from homology"/>
<evidence type="ECO:0000256" key="1">
    <source>
        <dbReference type="ARBA" id="ARBA00001974"/>
    </source>
</evidence>
<dbReference type="Pfam" id="PF05199">
    <property type="entry name" value="GMC_oxred_C"/>
    <property type="match status" value="1"/>
</dbReference>
<dbReference type="Gene3D" id="3.30.560.10">
    <property type="entry name" value="Glucose Oxidase, domain 3"/>
    <property type="match status" value="1"/>
</dbReference>
<evidence type="ECO:0000256" key="3">
    <source>
        <dbReference type="ARBA" id="ARBA00022630"/>
    </source>
</evidence>
<evidence type="ECO:0000313" key="10">
    <source>
        <dbReference type="EMBL" id="PRQ75467.1"/>
    </source>
</evidence>
<evidence type="ECO:0000313" key="12">
    <source>
        <dbReference type="Proteomes" id="UP000239560"/>
    </source>
</evidence>
<evidence type="ECO:0000313" key="11">
    <source>
        <dbReference type="Proteomes" id="UP000199069"/>
    </source>
</evidence>
<feature type="active site" description="Proton acceptor" evidence="5">
    <location>
        <position position="602"/>
    </location>
</feature>
<keyword evidence="4 6" id="KW-0274">FAD</keyword>
<evidence type="ECO:0000256" key="7">
    <source>
        <dbReference type="SAM" id="MobiDB-lite"/>
    </source>
</evidence>
<organism evidence="9 11">
    <name type="scientific">Rhodotorula toruloides</name>
    <name type="common">Yeast</name>
    <name type="synonym">Rhodosporidium toruloides</name>
    <dbReference type="NCBI Taxonomy" id="5286"/>
    <lineage>
        <taxon>Eukaryota</taxon>
        <taxon>Fungi</taxon>
        <taxon>Dikarya</taxon>
        <taxon>Basidiomycota</taxon>
        <taxon>Pucciniomycotina</taxon>
        <taxon>Microbotryomycetes</taxon>
        <taxon>Sporidiobolales</taxon>
        <taxon>Sporidiobolaceae</taxon>
        <taxon>Rhodotorula</taxon>
    </lineage>
</organism>
<dbReference type="InterPro" id="IPR012132">
    <property type="entry name" value="GMC_OxRdtase"/>
</dbReference>
<name>A0A0K3CCW3_RHOTO</name>
<dbReference type="Gene3D" id="3.50.50.60">
    <property type="entry name" value="FAD/NAD(P)-binding domain"/>
    <property type="match status" value="1"/>
</dbReference>
<evidence type="ECO:0000256" key="6">
    <source>
        <dbReference type="PIRSR" id="PIRSR000137-2"/>
    </source>
</evidence>
<dbReference type="SUPFAM" id="SSF54373">
    <property type="entry name" value="FAD-linked reductases, C-terminal domain"/>
    <property type="match status" value="1"/>
</dbReference>
<feature type="active site" description="Proton donor" evidence="5">
    <location>
        <position position="559"/>
    </location>
</feature>
<dbReference type="PANTHER" id="PTHR11552">
    <property type="entry name" value="GLUCOSE-METHANOL-CHOLINE GMC OXIDOREDUCTASE"/>
    <property type="match status" value="1"/>
</dbReference>
<dbReference type="PIRSF" id="PIRSF000137">
    <property type="entry name" value="Alcohol_oxidase"/>
    <property type="match status" value="1"/>
</dbReference>
<comment type="cofactor">
    <cofactor evidence="1 6">
        <name>FAD</name>
        <dbReference type="ChEBI" id="CHEBI:57692"/>
    </cofactor>
</comment>
<dbReference type="Pfam" id="PF00732">
    <property type="entry name" value="GMC_oxred_N"/>
    <property type="match status" value="1"/>
</dbReference>
<feature type="binding site" evidence="6">
    <location>
        <position position="281"/>
    </location>
    <ligand>
        <name>FAD</name>
        <dbReference type="ChEBI" id="CHEBI:57692"/>
    </ligand>
</feature>
<dbReference type="InterPro" id="IPR036188">
    <property type="entry name" value="FAD/NAD-bd_sf"/>
</dbReference>
<evidence type="ECO:0000259" key="8">
    <source>
        <dbReference type="PROSITE" id="PS00624"/>
    </source>
</evidence>
<dbReference type="InterPro" id="IPR007867">
    <property type="entry name" value="GMC_OxRtase_C"/>
</dbReference>
<dbReference type="SUPFAM" id="SSF51905">
    <property type="entry name" value="FAD/NAD(P)-binding domain"/>
    <property type="match status" value="1"/>
</dbReference>
<reference evidence="10 12" key="2">
    <citation type="journal article" date="2018" name="Elife">
        <title>Functional genomics of lipid metabolism in the oleaginous yeast Rhodosporidium toruloides.</title>
        <authorList>
            <person name="Coradetti S.T."/>
            <person name="Pinel D."/>
            <person name="Geiselman G."/>
            <person name="Ito M."/>
            <person name="Mondo S."/>
            <person name="Reilly M.C."/>
            <person name="Cheng Y.F."/>
            <person name="Bauer S."/>
            <person name="Grigoriev I."/>
            <person name="Gladden J.M."/>
            <person name="Simmons B.A."/>
            <person name="Brem R."/>
            <person name="Arkin A.P."/>
            <person name="Skerker J.M."/>
        </authorList>
    </citation>
    <scope>NUCLEOTIDE SEQUENCE [LARGE SCALE GENOMIC DNA]</scope>
    <source>
        <strain evidence="10 12">NBRC 0880</strain>
    </source>
</reference>
<evidence type="ECO:0000256" key="5">
    <source>
        <dbReference type="PIRSR" id="PIRSR000137-1"/>
    </source>
</evidence>
<sequence length="630" mass="67543">MPLSLPQLFSFSSSAPRYAGISTPSTFCDRFVEPEKGTSDASGMLGEGGEGEGEKVFDYVICGGGTAGCVLASRLSEDPSLRILLIEAGESDQKLLFSRIPAGWPNLFKTPADYAPTTIPQPSLRNRTLYQPRGKMLGGCSAMNAQCVQWCAPGDYDLWEKKGATGWGWTNLEPYFRKAEGFVPDASQPGIGSDRGTEGVWKSRHPGEAATNEITKAFVETGPKVGVPHNPDLNRATNTSGITRFQAHIDARGQRSSTSAAYLPSSVYTRPNLCILTRTTVERLVLSSDGTKCVGVVLAQEKDPKKGRFVARASRDVILSLGSFGSPQLLQCSGIGPRATLEKAGVECVVENDGVGEGLKDHVLAGVFFEVRKGSSWEWVKDPVKTLPSLIRWLTTGTGPLSSNMAEAAAFLRSSDVSPTGDVVVKRAKEGERSGADLEIITAPVWYLNHTLTPPPNTSGDYFTMASTVLHPHSSGSVKISSGSVWDMPLIDPGYLKDPRDVEVLLAGLRLIRRMSTTSPLSSYLLKPTSPSMTPEEFATATDEQLLEHATETAETIYHPMGSCKIGPRDEGGAIDPSLRVYGLSNVRVCDASVFPDTVSGHPVAAVIAVAEKFADMLKAEVLESKGARL</sequence>
<reference evidence="9 11" key="1">
    <citation type="submission" date="2015-07" db="EMBL/GenBank/DDBJ databases">
        <authorList>
            <person name="Cajimat M.N.B."/>
            <person name="Milazzo M.L."/>
            <person name="Fulhorst C.F."/>
        </authorList>
    </citation>
    <scope>NUCLEOTIDE SEQUENCE [LARGE SCALE GENOMIC DNA]</scope>
    <source>
        <strain evidence="9">Single colony</strain>
    </source>
</reference>
<accession>A0A0K3CCW3</accession>
<evidence type="ECO:0000256" key="2">
    <source>
        <dbReference type="ARBA" id="ARBA00010790"/>
    </source>
</evidence>
<feature type="domain" description="Glucose-methanol-choline oxidoreductase N-terminal" evidence="8">
    <location>
        <begin position="322"/>
        <end position="336"/>
    </location>
</feature>
<dbReference type="OrthoDB" id="269227at2759"/>
<dbReference type="Proteomes" id="UP000199069">
    <property type="component" value="Unassembled WGS sequence"/>
</dbReference>
<dbReference type="Proteomes" id="UP000239560">
    <property type="component" value="Unassembled WGS sequence"/>
</dbReference>
<dbReference type="AlphaFoldDB" id="A0A0K3CCW3"/>